<dbReference type="Pfam" id="PF16921">
    <property type="entry name" value="Tex_YqgF"/>
    <property type="match status" value="1"/>
</dbReference>
<dbReference type="Gene3D" id="1.10.10.650">
    <property type="entry name" value="RuvA domain 2-like"/>
    <property type="match status" value="1"/>
</dbReference>
<dbReference type="InterPro" id="IPR041692">
    <property type="entry name" value="HHH_9"/>
</dbReference>
<keyword evidence="3" id="KW-1185">Reference proteome</keyword>
<dbReference type="InterPro" id="IPR010994">
    <property type="entry name" value="RuvA_2-like"/>
</dbReference>
<dbReference type="STRING" id="29563.SAMN02983006_02104"/>
<dbReference type="Gene3D" id="2.40.50.140">
    <property type="entry name" value="Nucleic acid-binding proteins"/>
    <property type="match status" value="1"/>
</dbReference>
<dbReference type="SMART" id="SM00316">
    <property type="entry name" value="S1"/>
    <property type="match status" value="1"/>
</dbReference>
<dbReference type="Pfam" id="PF00575">
    <property type="entry name" value="S1"/>
    <property type="match status" value="1"/>
</dbReference>
<dbReference type="Proteomes" id="UP000199006">
    <property type="component" value="Unassembled WGS sequence"/>
</dbReference>
<dbReference type="FunFam" id="3.30.420.140:FF:000001">
    <property type="entry name" value="RNA-binding transcriptional accessory protein"/>
    <property type="match status" value="1"/>
</dbReference>
<dbReference type="PANTHER" id="PTHR10724">
    <property type="entry name" value="30S RIBOSOMAL PROTEIN S1"/>
    <property type="match status" value="1"/>
</dbReference>
<dbReference type="SUPFAM" id="SSF53098">
    <property type="entry name" value="Ribonuclease H-like"/>
    <property type="match status" value="1"/>
</dbReference>
<dbReference type="CDD" id="cd05685">
    <property type="entry name" value="S1_Tex"/>
    <property type="match status" value="1"/>
</dbReference>
<dbReference type="InterPro" id="IPR050437">
    <property type="entry name" value="Ribos_protein_bS1-like"/>
</dbReference>
<dbReference type="Gene3D" id="1.10.3500.10">
    <property type="entry name" value="Tex N-terminal region-like"/>
    <property type="match status" value="1"/>
</dbReference>
<dbReference type="Gene3D" id="1.10.150.310">
    <property type="entry name" value="Tex RuvX-like domain-like"/>
    <property type="match status" value="1"/>
</dbReference>
<dbReference type="InterPro" id="IPR006641">
    <property type="entry name" value="YqgF/RNaseH-like_dom"/>
</dbReference>
<evidence type="ECO:0000313" key="2">
    <source>
        <dbReference type="EMBL" id="SFL81716.1"/>
    </source>
</evidence>
<dbReference type="Pfam" id="PF22706">
    <property type="entry name" value="Tex_central_region"/>
    <property type="match status" value="1"/>
</dbReference>
<dbReference type="PANTHER" id="PTHR10724:SF10">
    <property type="entry name" value="S1 RNA-BINDING DOMAIN-CONTAINING PROTEIN 1"/>
    <property type="match status" value="1"/>
</dbReference>
<feature type="domain" description="S1 motif" evidence="1">
    <location>
        <begin position="651"/>
        <end position="720"/>
    </location>
</feature>
<evidence type="ECO:0000259" key="1">
    <source>
        <dbReference type="PROSITE" id="PS50126"/>
    </source>
</evidence>
<dbReference type="FunFam" id="1.10.10.650:FF:000001">
    <property type="entry name" value="S1 RNA-binding domain 1"/>
    <property type="match status" value="1"/>
</dbReference>
<dbReference type="PROSITE" id="PS50126">
    <property type="entry name" value="S1"/>
    <property type="match status" value="1"/>
</dbReference>
<dbReference type="SMART" id="SM00732">
    <property type="entry name" value="YqgFc"/>
    <property type="match status" value="1"/>
</dbReference>
<accession>A0A1I4KSY1</accession>
<proteinExistence type="predicted"/>
<dbReference type="InterPro" id="IPR037027">
    <property type="entry name" value="YqgF/RNaseH-like_dom_sf"/>
</dbReference>
<dbReference type="InterPro" id="IPR012337">
    <property type="entry name" value="RNaseH-like_sf"/>
</dbReference>
<reference evidence="2 3" key="1">
    <citation type="submission" date="2016-10" db="EMBL/GenBank/DDBJ databases">
        <authorList>
            <person name="de Groot N.N."/>
        </authorList>
    </citation>
    <scope>NUCLEOTIDE SEQUENCE [LARGE SCALE GENOMIC DNA]</scope>
    <source>
        <strain evidence="2 3">ATCC 51327</strain>
    </source>
</reference>
<evidence type="ECO:0000313" key="3">
    <source>
        <dbReference type="Proteomes" id="UP000199006"/>
    </source>
</evidence>
<dbReference type="OrthoDB" id="9804714at2"/>
<dbReference type="FunFam" id="1.10.150.310:FF:000001">
    <property type="entry name" value="RNA-binding transcriptional accessory protein"/>
    <property type="match status" value="1"/>
</dbReference>
<dbReference type="GO" id="GO:0005737">
    <property type="term" value="C:cytoplasm"/>
    <property type="evidence" value="ECO:0007669"/>
    <property type="project" value="UniProtKB-ARBA"/>
</dbReference>
<dbReference type="FunFam" id="2.40.50.140:FF:000051">
    <property type="entry name" value="RNA-binding transcriptional accessory protein"/>
    <property type="match status" value="1"/>
</dbReference>
<dbReference type="InterPro" id="IPR012340">
    <property type="entry name" value="NA-bd_OB-fold"/>
</dbReference>
<dbReference type="GO" id="GO:0006139">
    <property type="term" value="P:nucleobase-containing compound metabolic process"/>
    <property type="evidence" value="ECO:0007669"/>
    <property type="project" value="InterPro"/>
</dbReference>
<sequence length="721" mass="80553">MEEYIEVDLVELAAAELDLVRKNVAATIELLDQGNTVPFIARYRKEMTGSLDEEQIRSVAEKMDYLRRLYERKNEVAAAADNKDKLDSDLLAKLTAADTLQEVEDLYRPFKEKKQTKAAKALARGLKPLADKIISQQYKQKIIEKMAQKFIDSEKELSTIDDVISGAEDIIAGDLSDNAALRKKLRDYCFNTAKIVSDQKNEDQSGKYQDYYEFRESINKIPPHRILALNRGESEEILRVKAEVDNEKAINLIYKFCQFKAGASFSYLENAVDYAYKRLIFPALEREIRNNLTEKAESRAVDNFAINLRALLMQPPLPGKKVLAVDPAFRTGCKLAALAANGELLETGTIYPHQPVNKKKAAAETIKLFVEKYKIDLIVIGNGTASRETEFFIAELIKAGLSVEYTIVSEAGASVYSASTLARKEFPELDVSIRGAISIGRRIQDPLAELVKIDPQSLGVGMYQHDVSQSKLEKTLNDVVVDTVNQVGVEVNTASAALLTYVAGISSSNAEKIIEYREKNGDFKKRDELLEVYRFGPKSFEQSAGFIRLDSTADPLAATPIHPESYNAAEKILASIGYQPADLQDDFKLADIKDKLAQLDLFSTAAELELGKPTIKDIIQALQQPGRDPRESMPAPIFRKDILKIDDIEPGMIFRGKVRNIVDFGAFIDIGLKQDGLLHISEMSELYVSDPFTIVEIGQNIEVKVLSVDKKRGRISLTLKF</sequence>
<dbReference type="InterPro" id="IPR003029">
    <property type="entry name" value="S1_domain"/>
</dbReference>
<dbReference type="EMBL" id="FOTI01000033">
    <property type="protein sequence ID" value="SFL81716.1"/>
    <property type="molecule type" value="Genomic_DNA"/>
</dbReference>
<dbReference type="InterPro" id="IPR055179">
    <property type="entry name" value="Tex-like_central_region"/>
</dbReference>
<dbReference type="InterPro" id="IPR023323">
    <property type="entry name" value="Tex-like_dom_sf"/>
</dbReference>
<dbReference type="GO" id="GO:0006412">
    <property type="term" value="P:translation"/>
    <property type="evidence" value="ECO:0007669"/>
    <property type="project" value="TreeGrafter"/>
</dbReference>
<dbReference type="InterPro" id="IPR018974">
    <property type="entry name" value="Tex-like_N"/>
</dbReference>
<dbReference type="AlphaFoldDB" id="A0A1I4KSY1"/>
<protein>
    <recommendedName>
        <fullName evidence="1">S1 motif domain-containing protein</fullName>
    </recommendedName>
</protein>
<dbReference type="GO" id="GO:0003729">
    <property type="term" value="F:mRNA binding"/>
    <property type="evidence" value="ECO:0007669"/>
    <property type="project" value="UniProtKB-ARBA"/>
</dbReference>
<dbReference type="SUPFAM" id="SSF50249">
    <property type="entry name" value="Nucleic acid-binding proteins"/>
    <property type="match status" value="1"/>
</dbReference>
<organism evidence="2 3">
    <name type="scientific">Halanaerobium salsuginis</name>
    <dbReference type="NCBI Taxonomy" id="29563"/>
    <lineage>
        <taxon>Bacteria</taxon>
        <taxon>Bacillati</taxon>
        <taxon>Bacillota</taxon>
        <taxon>Clostridia</taxon>
        <taxon>Halanaerobiales</taxon>
        <taxon>Halanaerobiaceae</taxon>
        <taxon>Halanaerobium</taxon>
    </lineage>
</organism>
<dbReference type="GO" id="GO:0003735">
    <property type="term" value="F:structural constituent of ribosome"/>
    <property type="evidence" value="ECO:0007669"/>
    <property type="project" value="TreeGrafter"/>
</dbReference>
<dbReference type="Pfam" id="PF17674">
    <property type="entry name" value="HHH_9"/>
    <property type="match status" value="1"/>
</dbReference>
<dbReference type="Gene3D" id="3.30.420.140">
    <property type="entry name" value="YqgF/RNase H-like domain"/>
    <property type="match status" value="1"/>
</dbReference>
<dbReference type="SUPFAM" id="SSF47781">
    <property type="entry name" value="RuvA domain 2-like"/>
    <property type="match status" value="2"/>
</dbReference>
<dbReference type="InterPro" id="IPR044146">
    <property type="entry name" value="S1_Tex"/>
</dbReference>
<name>A0A1I4KSY1_9FIRM</name>
<dbReference type="InterPro" id="IPR032639">
    <property type="entry name" value="Tex_YqgF"/>
</dbReference>
<dbReference type="Pfam" id="PF12836">
    <property type="entry name" value="HHH_3"/>
    <property type="match status" value="1"/>
</dbReference>
<dbReference type="RefSeq" id="WP_089862161.1">
    <property type="nucleotide sequence ID" value="NZ_FOTI01000033.1"/>
</dbReference>
<dbReference type="Pfam" id="PF09371">
    <property type="entry name" value="Tex_N"/>
    <property type="match status" value="1"/>
</dbReference>
<gene>
    <name evidence="2" type="ORF">SAMN02983006_02104</name>
</gene>
<dbReference type="InterPro" id="IPR023319">
    <property type="entry name" value="Tex-like_HTH_dom_sf"/>
</dbReference>
<dbReference type="SUPFAM" id="SSF158832">
    <property type="entry name" value="Tex N-terminal region-like"/>
    <property type="match status" value="1"/>
</dbReference>